<accession>A0A4R2T969</accession>
<dbReference type="GO" id="GO:0008932">
    <property type="term" value="F:lytic endotransglycosylase activity"/>
    <property type="evidence" value="ECO:0007669"/>
    <property type="project" value="TreeGrafter"/>
</dbReference>
<keyword evidence="3" id="KW-1185">Reference proteome</keyword>
<feature type="domain" description="LysM" evidence="1">
    <location>
        <begin position="28"/>
        <end position="73"/>
    </location>
</feature>
<comment type="caution">
    <text evidence="2">The sequence shown here is derived from an EMBL/GenBank/DDBJ whole genome shotgun (WGS) entry which is preliminary data.</text>
</comment>
<feature type="domain" description="LysM" evidence="1">
    <location>
        <begin position="92"/>
        <end position="137"/>
    </location>
</feature>
<sequence>MYYYGMPYYMNPMINQLTPEPVVCPGGFIYTVQPGDTMFRIANRYGISLQALVDANPQIPNPNVLVVGQRICIPTAGVTPPVPPVDFCPGGTVYIVQPGDTLFLIARRVGVTLQRLIEANPQIADPNVIQVGQRICIPPVVPTPPVPPLPPVVCPSGTIYIVQPGDTMFIIARRFGVSLQRLIDANPQIADPNIIQVGQRICVPVPDAPLPPGICRVTLTVEPGIQALGGTAFINLVDPTLWITTFGLPKLSELGKDYCGYFAWVVDRNTGIYFCVELKDCVPGILAGYGKTTGDWRNYDEIIVTAEKTAHPKAPEGIVVLRGSLAVCR</sequence>
<dbReference type="SUPFAM" id="SSF54106">
    <property type="entry name" value="LysM domain"/>
    <property type="match status" value="3"/>
</dbReference>
<evidence type="ECO:0000313" key="2">
    <source>
        <dbReference type="EMBL" id="TCP99779.1"/>
    </source>
</evidence>
<protein>
    <submittedName>
        <fullName evidence="2">Spore coat assembly protein SafA</fullName>
    </submittedName>
</protein>
<dbReference type="RefSeq" id="WP_132849120.1">
    <property type="nucleotide sequence ID" value="NZ_CP058648.1"/>
</dbReference>
<dbReference type="Gene3D" id="3.10.350.10">
    <property type="entry name" value="LysM domain"/>
    <property type="match status" value="3"/>
</dbReference>
<proteinExistence type="predicted"/>
<feature type="domain" description="LysM" evidence="1">
    <location>
        <begin position="158"/>
        <end position="203"/>
    </location>
</feature>
<dbReference type="SMART" id="SM00257">
    <property type="entry name" value="LysM"/>
    <property type="match status" value="3"/>
</dbReference>
<dbReference type="Proteomes" id="UP000295504">
    <property type="component" value="Unassembled WGS sequence"/>
</dbReference>
<dbReference type="InterPro" id="IPR036779">
    <property type="entry name" value="LysM_dom_sf"/>
</dbReference>
<evidence type="ECO:0000313" key="3">
    <source>
        <dbReference type="Proteomes" id="UP000295504"/>
    </source>
</evidence>
<gene>
    <name evidence="2" type="ORF">EDD79_103323</name>
</gene>
<evidence type="ECO:0000259" key="1">
    <source>
        <dbReference type="PROSITE" id="PS51782"/>
    </source>
</evidence>
<dbReference type="InterPro" id="IPR018392">
    <property type="entry name" value="LysM"/>
</dbReference>
<organism evidence="2 3">
    <name type="scientific">Serpentinicella alkaliphila</name>
    <dbReference type="NCBI Taxonomy" id="1734049"/>
    <lineage>
        <taxon>Bacteria</taxon>
        <taxon>Bacillati</taxon>
        <taxon>Bacillota</taxon>
        <taxon>Clostridia</taxon>
        <taxon>Peptostreptococcales</taxon>
        <taxon>Natronincolaceae</taxon>
        <taxon>Serpentinicella</taxon>
    </lineage>
</organism>
<dbReference type="PANTHER" id="PTHR33734:SF22">
    <property type="entry name" value="MEMBRANE-BOUND LYTIC MUREIN TRANSGLYCOSYLASE D"/>
    <property type="match status" value="1"/>
</dbReference>
<name>A0A4R2T969_9FIRM</name>
<dbReference type="EMBL" id="SLYC01000033">
    <property type="protein sequence ID" value="TCP99779.1"/>
    <property type="molecule type" value="Genomic_DNA"/>
</dbReference>
<dbReference type="PANTHER" id="PTHR33734">
    <property type="entry name" value="LYSM DOMAIN-CONTAINING GPI-ANCHORED PROTEIN 2"/>
    <property type="match status" value="1"/>
</dbReference>
<dbReference type="OrthoDB" id="9811296at2"/>
<dbReference type="CDD" id="cd00118">
    <property type="entry name" value="LysM"/>
    <property type="match status" value="3"/>
</dbReference>
<dbReference type="AlphaFoldDB" id="A0A4R2T969"/>
<reference evidence="2 3" key="1">
    <citation type="submission" date="2019-03" db="EMBL/GenBank/DDBJ databases">
        <title>Genomic Encyclopedia of Type Strains, Phase IV (KMG-IV): sequencing the most valuable type-strain genomes for metagenomic binning, comparative biology and taxonomic classification.</title>
        <authorList>
            <person name="Goeker M."/>
        </authorList>
    </citation>
    <scope>NUCLEOTIDE SEQUENCE [LARGE SCALE GENOMIC DNA]</scope>
    <source>
        <strain evidence="2 3">DSM 100013</strain>
    </source>
</reference>
<dbReference type="Pfam" id="PF01476">
    <property type="entry name" value="LysM"/>
    <property type="match status" value="3"/>
</dbReference>
<dbReference type="PROSITE" id="PS51782">
    <property type="entry name" value="LYSM"/>
    <property type="match status" value="3"/>
</dbReference>